<dbReference type="RefSeq" id="WP_046038283.1">
    <property type="nucleotide sequence ID" value="NZ_LACC01000008.1"/>
</dbReference>
<evidence type="ECO:0000256" key="1">
    <source>
        <dbReference type="ARBA" id="ARBA00005254"/>
    </source>
</evidence>
<comment type="caution">
    <text evidence="2">The sequence shown here is derived from an EMBL/GenBank/DDBJ whole genome shotgun (WGS) entry which is preliminary data.</text>
</comment>
<organism evidence="2 3">
    <name type="scientific">Pseudomonas fluorescens</name>
    <dbReference type="NCBI Taxonomy" id="294"/>
    <lineage>
        <taxon>Bacteria</taxon>
        <taxon>Pseudomonadati</taxon>
        <taxon>Pseudomonadota</taxon>
        <taxon>Gammaproteobacteria</taxon>
        <taxon>Pseudomonadales</taxon>
        <taxon>Pseudomonadaceae</taxon>
        <taxon>Pseudomonas</taxon>
    </lineage>
</organism>
<gene>
    <name evidence="2" type="ORF">VC35_05460</name>
</gene>
<dbReference type="Gene3D" id="3.90.226.10">
    <property type="entry name" value="2-enoyl-CoA Hydratase, Chain A, domain 1"/>
    <property type="match status" value="1"/>
</dbReference>
<accession>A0A0F4TZF6</accession>
<evidence type="ECO:0000313" key="3">
    <source>
        <dbReference type="Proteomes" id="UP000033588"/>
    </source>
</evidence>
<dbReference type="EMBL" id="LACC01000008">
    <property type="protein sequence ID" value="KJZ49444.1"/>
    <property type="molecule type" value="Genomic_DNA"/>
</dbReference>
<dbReference type="Pfam" id="PF00378">
    <property type="entry name" value="ECH_1"/>
    <property type="match status" value="1"/>
</dbReference>
<dbReference type="InterPro" id="IPR001753">
    <property type="entry name" value="Enoyl-CoA_hydra/iso"/>
</dbReference>
<dbReference type="Proteomes" id="UP000033588">
    <property type="component" value="Unassembled WGS sequence"/>
</dbReference>
<dbReference type="PANTHER" id="PTHR11941:SF54">
    <property type="entry name" value="ENOYL-COA HYDRATASE, MITOCHONDRIAL"/>
    <property type="match status" value="1"/>
</dbReference>
<sequence>MRYSDYKCFRFRFDSGVAFVSINHPPINLLDEVLSLEFDKLGKELEVDESVRVVVLQSELPDFFIAHSGLGRVGAAPKTVSHTRSFRLTQMIGERFRNMPKVTIAKIEGRARGGGSEIALAMDMCFAALDRAVFSQPEVAVGLVPGGGSTQRLPRLVGRGRALEVLLGCNDFSAEQAERYGFINRALPAEELTPFVEELAHRIASFPAHAIAHTKAAVDVGAFGSLAEGLLVEAHESDLSVAHDVAQARVAEALKVGAETYEGELEMDFMSKLSPLY</sequence>
<dbReference type="AlphaFoldDB" id="A0A0F4TZF6"/>
<reference evidence="2 3" key="1">
    <citation type="submission" date="2015-03" db="EMBL/GenBank/DDBJ databases">
        <title>Comparative genomics of Pseudomonas insights into diversity of traits involved in vanlence and defense.</title>
        <authorList>
            <person name="Qin Y."/>
        </authorList>
    </citation>
    <scope>NUCLEOTIDE SEQUENCE [LARGE SCALE GENOMIC DNA]</scope>
    <source>
        <strain evidence="2 3">C8</strain>
    </source>
</reference>
<dbReference type="PATRIC" id="fig|294.132.peg.5669"/>
<evidence type="ECO:0000313" key="2">
    <source>
        <dbReference type="EMBL" id="KJZ49444.1"/>
    </source>
</evidence>
<dbReference type="GO" id="GO:0006635">
    <property type="term" value="P:fatty acid beta-oxidation"/>
    <property type="evidence" value="ECO:0007669"/>
    <property type="project" value="TreeGrafter"/>
</dbReference>
<dbReference type="SUPFAM" id="SSF52096">
    <property type="entry name" value="ClpP/crotonase"/>
    <property type="match status" value="1"/>
</dbReference>
<dbReference type="CDD" id="cd06558">
    <property type="entry name" value="crotonase-like"/>
    <property type="match status" value="1"/>
</dbReference>
<comment type="similarity">
    <text evidence="1">Belongs to the enoyl-CoA hydratase/isomerase family.</text>
</comment>
<dbReference type="PANTHER" id="PTHR11941">
    <property type="entry name" value="ENOYL-COA HYDRATASE-RELATED"/>
    <property type="match status" value="1"/>
</dbReference>
<dbReference type="InterPro" id="IPR029045">
    <property type="entry name" value="ClpP/crotonase-like_dom_sf"/>
</dbReference>
<dbReference type="GO" id="GO:0003824">
    <property type="term" value="F:catalytic activity"/>
    <property type="evidence" value="ECO:0007669"/>
    <property type="project" value="UniProtKB-ARBA"/>
</dbReference>
<proteinExistence type="inferred from homology"/>
<name>A0A0F4TZF6_PSEFL</name>
<protein>
    <submittedName>
        <fullName evidence="2">Enoyl-CoA hydratase</fullName>
    </submittedName>
</protein>